<comment type="caution">
    <text evidence="1">The sequence shown here is derived from an EMBL/GenBank/DDBJ whole genome shotgun (WGS) entry which is preliminary data.</text>
</comment>
<gene>
    <name evidence="1" type="ORF">FA014_01270</name>
</gene>
<dbReference type="SUPFAM" id="SSF52980">
    <property type="entry name" value="Restriction endonuclease-like"/>
    <property type="match status" value="1"/>
</dbReference>
<reference evidence="1 2" key="1">
    <citation type="submission" date="2019-05" db="EMBL/GenBank/DDBJ databases">
        <title>Genome sequence of Cellulomonas hominis strain CS1.</title>
        <authorList>
            <person name="Belmont J."/>
            <person name="Maclea K.S."/>
        </authorList>
    </citation>
    <scope>NUCLEOTIDE SEQUENCE [LARGE SCALE GENOMIC DNA]</scope>
    <source>
        <strain evidence="1 2">CS1</strain>
    </source>
</reference>
<sequence>MTSSGAEVMLVRETAASGVRLRDQRSLERIRRGAYVARVPPLGPARDRRRLARARICAVHAQLRLEHWFSHESAAVLWGCDVVGLTGLVHVVQETRPHARGGDPVVRHYGRLLDEHRAEVDGFPVTSLARTVVDCAGSLPADRGLVVADSALRRGLDPTELADVVRSRAGTRGVARARLVLDAADGRAESPGGTILRWALVAGGLPVPEPQVEVRTRGGLFRLDLGWPSAQVGMEFDGFVTYSGAFGSTAPEVVFAEKQRQDAIEDEGWRVLRVTWGDLRDTDALVRRVRRALTGRRR</sequence>
<dbReference type="RefSeq" id="WP_154727903.1">
    <property type="nucleotide sequence ID" value="NZ_SZYE01000004.1"/>
</dbReference>
<accession>A0A7Z8K2Z3</accession>
<organism evidence="1 2">
    <name type="scientific">Cellulomonas hominis</name>
    <dbReference type="NCBI Taxonomy" id="156981"/>
    <lineage>
        <taxon>Bacteria</taxon>
        <taxon>Bacillati</taxon>
        <taxon>Actinomycetota</taxon>
        <taxon>Actinomycetes</taxon>
        <taxon>Micrococcales</taxon>
        <taxon>Cellulomonadaceae</taxon>
        <taxon>Cellulomonas</taxon>
    </lineage>
</organism>
<protein>
    <recommendedName>
        <fullName evidence="3">DUF559 domain-containing protein</fullName>
    </recommendedName>
</protein>
<dbReference type="EMBL" id="SZYE01000004">
    <property type="protein sequence ID" value="TKR27250.1"/>
    <property type="molecule type" value="Genomic_DNA"/>
</dbReference>
<dbReference type="OrthoDB" id="5517693at2"/>
<proteinExistence type="predicted"/>
<evidence type="ECO:0008006" key="3">
    <source>
        <dbReference type="Google" id="ProtNLM"/>
    </source>
</evidence>
<dbReference type="AlphaFoldDB" id="A0A7Z8K2Z3"/>
<dbReference type="Proteomes" id="UP000308121">
    <property type="component" value="Unassembled WGS sequence"/>
</dbReference>
<dbReference type="InterPro" id="IPR011335">
    <property type="entry name" value="Restrct_endonuc-II-like"/>
</dbReference>
<evidence type="ECO:0000313" key="1">
    <source>
        <dbReference type="EMBL" id="TKR27250.1"/>
    </source>
</evidence>
<name>A0A7Z8K2Z3_9CELL</name>
<evidence type="ECO:0000313" key="2">
    <source>
        <dbReference type="Proteomes" id="UP000308121"/>
    </source>
</evidence>